<sequence>MSLKPTMFQAIVCMSGFDIDMIDDIKNTSPKHCTMLHKPLASCPGALGERAELAVLLDLIEPYMIGSIQLKVIHNNIKYSILIFKSGKLKISGGCGSINEHNTLKNNISTIASLIAQWVKSSISLLDITLINGQFNLKKMSITELQNKIRYVEKHFEVIKKPIYDLPGRRGAYKLYIYGNRKFHVALDTGGCCQIFAAKTYDELKFIYNIMID</sequence>
<name>A0A6C0F7T7_9ZZZZ</name>
<evidence type="ECO:0000313" key="1">
    <source>
        <dbReference type="EMBL" id="QHT37272.1"/>
    </source>
</evidence>
<protein>
    <submittedName>
        <fullName evidence="1">Uncharacterized protein</fullName>
    </submittedName>
</protein>
<accession>A0A6C0F7T7</accession>
<dbReference type="AlphaFoldDB" id="A0A6C0F7T7"/>
<dbReference type="EMBL" id="MN738791">
    <property type="protein sequence ID" value="QHT37272.1"/>
    <property type="molecule type" value="Genomic_DNA"/>
</dbReference>
<reference evidence="1" key="1">
    <citation type="journal article" date="2020" name="Nature">
        <title>Giant virus diversity and host interactions through global metagenomics.</title>
        <authorList>
            <person name="Schulz F."/>
            <person name="Roux S."/>
            <person name="Paez-Espino D."/>
            <person name="Jungbluth S."/>
            <person name="Walsh D.A."/>
            <person name="Denef V.J."/>
            <person name="McMahon K.D."/>
            <person name="Konstantinidis K.T."/>
            <person name="Eloe-Fadrosh E.A."/>
            <person name="Kyrpides N.C."/>
            <person name="Woyke T."/>
        </authorList>
    </citation>
    <scope>NUCLEOTIDE SEQUENCE</scope>
    <source>
        <strain evidence="1">GVMAG-S-ERX555967-131</strain>
    </source>
</reference>
<proteinExistence type="predicted"/>
<organism evidence="1">
    <name type="scientific">viral metagenome</name>
    <dbReference type="NCBI Taxonomy" id="1070528"/>
    <lineage>
        <taxon>unclassified sequences</taxon>
        <taxon>metagenomes</taxon>
        <taxon>organismal metagenomes</taxon>
    </lineage>
</organism>